<dbReference type="RefSeq" id="WP_265766186.1">
    <property type="nucleotide sequence ID" value="NZ_JAGGJA010000006.1"/>
</dbReference>
<dbReference type="EMBL" id="JAGGJA010000006">
    <property type="protein sequence ID" value="MCW9707409.1"/>
    <property type="molecule type" value="Genomic_DNA"/>
</dbReference>
<dbReference type="Proteomes" id="UP001207918">
    <property type="component" value="Unassembled WGS sequence"/>
</dbReference>
<organism evidence="1 2">
    <name type="scientific">Fodinibius salsisoli</name>
    <dbReference type="NCBI Taxonomy" id="2820877"/>
    <lineage>
        <taxon>Bacteria</taxon>
        <taxon>Pseudomonadati</taxon>
        <taxon>Balneolota</taxon>
        <taxon>Balneolia</taxon>
        <taxon>Balneolales</taxon>
        <taxon>Balneolaceae</taxon>
        <taxon>Fodinibius</taxon>
    </lineage>
</organism>
<evidence type="ECO:0008006" key="3">
    <source>
        <dbReference type="Google" id="ProtNLM"/>
    </source>
</evidence>
<sequence>MEIRSEPFQHTEAIAQHPGGYQWWYFDAASASGKYHIVIIFYVGNPFSTRYINALEKQGEAGPAPCKYPGISISVYENGNPIYYSFTEFEEKDYSFEEGSKLKMGAHIMEVRQTDRGAAYWLCLKEQLPCGDQLEADLIFESRQDQQRNNGPDNMAESHIWNLAQPRAQVEGTLRLALEGAGVSDRQLSFSGTGYHDHNAGKEPMKEEFTDWYWGRFHFQSVTLIYYVKNQVDGSREHQAWLLDPNTNKVIENLREIELNDDSWSIFGLRSSRKLSLRFEQAQIEVQQSTVVDNGPFYQRFLSQAFLSIPAEDVLESAEGITEYIRPQRIHSRIFWPLVNMRIRQVHQKPHWVQRSKRLYQWTW</sequence>
<keyword evidence="2" id="KW-1185">Reference proteome</keyword>
<evidence type="ECO:0000313" key="2">
    <source>
        <dbReference type="Proteomes" id="UP001207918"/>
    </source>
</evidence>
<gene>
    <name evidence="1" type="ORF">J6I44_11110</name>
</gene>
<accession>A0ABT3PNI0</accession>
<evidence type="ECO:0000313" key="1">
    <source>
        <dbReference type="EMBL" id="MCW9707409.1"/>
    </source>
</evidence>
<comment type="caution">
    <text evidence="1">The sequence shown here is derived from an EMBL/GenBank/DDBJ whole genome shotgun (WGS) entry which is preliminary data.</text>
</comment>
<dbReference type="SUPFAM" id="SSF159245">
    <property type="entry name" value="AttH-like"/>
    <property type="match status" value="1"/>
</dbReference>
<name>A0ABT3PNI0_9BACT</name>
<proteinExistence type="predicted"/>
<reference evidence="1 2" key="1">
    <citation type="submission" date="2021-03" db="EMBL/GenBank/DDBJ databases">
        <title>Aliifodinibius sp. nov., a new bacterium isolated from saline soil.</title>
        <authorList>
            <person name="Galisteo C."/>
            <person name="De La Haba R."/>
            <person name="Sanchez-Porro C."/>
            <person name="Ventosa A."/>
        </authorList>
    </citation>
    <scope>NUCLEOTIDE SEQUENCE [LARGE SCALE GENOMIC DNA]</scope>
    <source>
        <strain evidence="1 2">1BSP15-2V2</strain>
    </source>
</reference>
<protein>
    <recommendedName>
        <fullName evidence="3">Hydroxyneurosporene synthase (CrtC)</fullName>
    </recommendedName>
</protein>
<dbReference type="CDD" id="cd21471">
    <property type="entry name" value="CrtC-like"/>
    <property type="match status" value="1"/>
</dbReference>